<evidence type="ECO:0000256" key="2">
    <source>
        <dbReference type="ARBA" id="ARBA00022692"/>
    </source>
</evidence>
<dbReference type="PANTHER" id="PTHR46730">
    <property type="entry name" value="POLYCYSTIN-1"/>
    <property type="match status" value="1"/>
</dbReference>
<evidence type="ECO:0000256" key="4">
    <source>
        <dbReference type="ARBA" id="ARBA00022989"/>
    </source>
</evidence>
<dbReference type="GO" id="GO:0005886">
    <property type="term" value="C:plasma membrane"/>
    <property type="evidence" value="ECO:0007669"/>
    <property type="project" value="TreeGrafter"/>
</dbReference>
<dbReference type="AlphaFoldDB" id="T1ANN9"/>
<dbReference type="Pfam" id="PF13573">
    <property type="entry name" value="SprB"/>
    <property type="match status" value="1"/>
</dbReference>
<dbReference type="InterPro" id="IPR035986">
    <property type="entry name" value="PKD_dom_sf"/>
</dbReference>
<comment type="subcellular location">
    <subcellularLocation>
        <location evidence="1">Membrane</location>
        <topology evidence="1">Multi-pass membrane protein</topology>
    </subcellularLocation>
</comment>
<dbReference type="GO" id="GO:0005261">
    <property type="term" value="F:monoatomic cation channel activity"/>
    <property type="evidence" value="ECO:0007669"/>
    <property type="project" value="TreeGrafter"/>
</dbReference>
<evidence type="ECO:0000256" key="3">
    <source>
        <dbReference type="ARBA" id="ARBA00022737"/>
    </source>
</evidence>
<organism evidence="9">
    <name type="scientific">mine drainage metagenome</name>
    <dbReference type="NCBI Taxonomy" id="410659"/>
    <lineage>
        <taxon>unclassified sequences</taxon>
        <taxon>metagenomes</taxon>
        <taxon>ecological metagenomes</taxon>
    </lineage>
</organism>
<name>T1ANN9_9ZZZZ</name>
<dbReference type="PROSITE" id="PS50093">
    <property type="entry name" value="PKD"/>
    <property type="match status" value="2"/>
</dbReference>
<keyword evidence="5 7" id="KW-0472">Membrane</keyword>
<evidence type="ECO:0000313" key="9">
    <source>
        <dbReference type="EMBL" id="EQD43675.1"/>
    </source>
</evidence>
<feature type="domain" description="PKD" evidence="8">
    <location>
        <begin position="260"/>
        <end position="346"/>
    </location>
</feature>
<gene>
    <name evidence="9" type="ORF">B1B_13702</name>
</gene>
<accession>T1ANN9</accession>
<dbReference type="PANTHER" id="PTHR46730:SF4">
    <property type="entry name" value="POLYCYSTIC KIDNEY DISEASE PROTEIN 1-LIKE 1"/>
    <property type="match status" value="1"/>
</dbReference>
<keyword evidence="2 7" id="KW-0812">Transmembrane</keyword>
<sequence>MTYDASAGYVFALNDAGWAYSYTAGVWTNLSVTVFAPGHGWGQEYLGQLGNGVFGESLAYDPQINAPILFGGICENLWDFGAGEYNPQTCVSDIGPMGPGGYNTTYSFQAGNWTNITATIAPPMWGDAGLTYDAADGYMLAAGGIGEGALNASLGGVCYSGCGPWNQTWAFSTGPVVVSPIGPLTLSDAPNPTDVGVPVKLSISFSGGQAPFTFQWSNGATTSQTTQTYGAPGLYRISVNVTDRVGTHQTGGLNITVNPSPTDSLRFSAAQTVGVPEVFNGSGANGTGSYRYAWSFGDGTYASTRNGSHSYTGPGTFAVTLTTTDALDQQATARENVTVASAIVTQLSVSNSTPTLGQSVLFSATTSGGLGAYTYSWSGLPGGCPSQDKPTIGCLPTESGTYTVTVNITDGYLGMANGTINVTVIFAFTVSVSTITPAVGQNVTIGVQSTASGLTYAYSGLPPGCTSQNTSLLTCSPTVAGNYTVKVTVTDAAGDATAHTFQLDVVAASPTGPPPGGNNTPPGRNGTTVPPGSTPPVPLLTAIAIGIVALVVGAVAVVGFSRYRRRATRPHQTLSEAEPQDGSDDQPGPHRP</sequence>
<dbReference type="InterPro" id="IPR000601">
    <property type="entry name" value="PKD_dom"/>
</dbReference>
<feature type="domain" description="PKD" evidence="8">
    <location>
        <begin position="182"/>
        <end position="257"/>
    </location>
</feature>
<comment type="caution">
    <text evidence="9">The sequence shown here is derived from an EMBL/GenBank/DDBJ whole genome shotgun (WGS) entry which is preliminary data.</text>
</comment>
<evidence type="ECO:0000256" key="7">
    <source>
        <dbReference type="SAM" id="Phobius"/>
    </source>
</evidence>
<dbReference type="InterPro" id="IPR013783">
    <property type="entry name" value="Ig-like_fold"/>
</dbReference>
<proteinExistence type="predicted"/>
<dbReference type="CDD" id="cd00146">
    <property type="entry name" value="PKD"/>
    <property type="match status" value="3"/>
</dbReference>
<dbReference type="InterPro" id="IPR022409">
    <property type="entry name" value="PKD/Chitinase_dom"/>
</dbReference>
<keyword evidence="4 7" id="KW-1133">Transmembrane helix</keyword>
<dbReference type="SMART" id="SM00089">
    <property type="entry name" value="PKD"/>
    <property type="match status" value="4"/>
</dbReference>
<evidence type="ECO:0000259" key="8">
    <source>
        <dbReference type="PROSITE" id="PS50093"/>
    </source>
</evidence>
<reference evidence="9" key="1">
    <citation type="submission" date="2013-08" db="EMBL/GenBank/DDBJ databases">
        <authorList>
            <person name="Mendez C."/>
            <person name="Richter M."/>
            <person name="Ferrer M."/>
            <person name="Sanchez J."/>
        </authorList>
    </citation>
    <scope>NUCLEOTIDE SEQUENCE</scope>
</reference>
<keyword evidence="3" id="KW-0677">Repeat</keyword>
<protein>
    <submittedName>
        <fullName evidence="9">Ig family protein</fullName>
    </submittedName>
</protein>
<reference evidence="9" key="2">
    <citation type="journal article" date="2014" name="ISME J.">
        <title>Microbial stratification in low pH oxic and suboxic macroscopic growths along an acid mine drainage.</title>
        <authorList>
            <person name="Mendez-Garcia C."/>
            <person name="Mesa V."/>
            <person name="Sprenger R.R."/>
            <person name="Richter M."/>
            <person name="Diez M.S."/>
            <person name="Solano J."/>
            <person name="Bargiela R."/>
            <person name="Golyshina O.V."/>
            <person name="Manteca A."/>
            <person name="Ramos J.L."/>
            <person name="Gallego J.R."/>
            <person name="Llorente I."/>
            <person name="Martins Dos Santos V.A."/>
            <person name="Jensen O.N."/>
            <person name="Pelaez A.I."/>
            <person name="Sanchez J."/>
            <person name="Ferrer M."/>
        </authorList>
    </citation>
    <scope>NUCLEOTIDE SEQUENCE</scope>
</reference>
<feature type="region of interest" description="Disordered" evidence="6">
    <location>
        <begin position="567"/>
        <end position="592"/>
    </location>
</feature>
<dbReference type="Pfam" id="PF18911">
    <property type="entry name" value="PKD_4"/>
    <property type="match status" value="1"/>
</dbReference>
<feature type="region of interest" description="Disordered" evidence="6">
    <location>
        <begin position="506"/>
        <end position="533"/>
    </location>
</feature>
<evidence type="ECO:0000256" key="6">
    <source>
        <dbReference type="SAM" id="MobiDB-lite"/>
    </source>
</evidence>
<dbReference type="GO" id="GO:0006816">
    <property type="term" value="P:calcium ion transport"/>
    <property type="evidence" value="ECO:0007669"/>
    <property type="project" value="TreeGrafter"/>
</dbReference>
<dbReference type="Gene3D" id="2.60.40.10">
    <property type="entry name" value="Immunoglobulins"/>
    <property type="match status" value="4"/>
</dbReference>
<feature type="transmembrane region" description="Helical" evidence="7">
    <location>
        <begin position="539"/>
        <end position="560"/>
    </location>
</feature>
<dbReference type="SUPFAM" id="SSF49299">
    <property type="entry name" value="PKD domain"/>
    <property type="match status" value="3"/>
</dbReference>
<dbReference type="EMBL" id="AUZY01009033">
    <property type="protein sequence ID" value="EQD43675.1"/>
    <property type="molecule type" value="Genomic_DNA"/>
</dbReference>
<dbReference type="Pfam" id="PF00801">
    <property type="entry name" value="PKD"/>
    <property type="match status" value="1"/>
</dbReference>
<dbReference type="InterPro" id="IPR025667">
    <property type="entry name" value="SprB_repeat"/>
</dbReference>
<evidence type="ECO:0000256" key="5">
    <source>
        <dbReference type="ARBA" id="ARBA00023136"/>
    </source>
</evidence>
<evidence type="ECO:0000256" key="1">
    <source>
        <dbReference type="ARBA" id="ARBA00004141"/>
    </source>
</evidence>
<feature type="compositionally biased region" description="Low complexity" evidence="6">
    <location>
        <begin position="517"/>
        <end position="531"/>
    </location>
</feature>